<dbReference type="GO" id="GO:0015074">
    <property type="term" value="P:DNA integration"/>
    <property type="evidence" value="ECO:0007669"/>
    <property type="project" value="InterPro"/>
</dbReference>
<evidence type="ECO:0000313" key="3">
    <source>
        <dbReference type="EMBL" id="MBB5661146.1"/>
    </source>
</evidence>
<gene>
    <name evidence="3" type="ORF">FHS65_001905</name>
</gene>
<comment type="caution">
    <text evidence="3">The sequence shown here is derived from an EMBL/GenBank/DDBJ whole genome shotgun (WGS) entry which is preliminary data.</text>
</comment>
<dbReference type="Proteomes" id="UP000548978">
    <property type="component" value="Unassembled WGS sequence"/>
</dbReference>
<name>A0A7W9E7M8_9CAUL</name>
<keyword evidence="1" id="KW-0233">DNA recombination</keyword>
<proteinExistence type="predicted"/>
<organism evidence="3 4">
    <name type="scientific">Brevundimonas halotolerans</name>
    <dbReference type="NCBI Taxonomy" id="69670"/>
    <lineage>
        <taxon>Bacteria</taxon>
        <taxon>Pseudomonadati</taxon>
        <taxon>Pseudomonadota</taxon>
        <taxon>Alphaproteobacteria</taxon>
        <taxon>Caulobacterales</taxon>
        <taxon>Caulobacteraceae</taxon>
        <taxon>Brevundimonas</taxon>
    </lineage>
</organism>
<evidence type="ECO:0000259" key="2">
    <source>
        <dbReference type="Pfam" id="PF20172"/>
    </source>
</evidence>
<dbReference type="AlphaFoldDB" id="A0A7W9E7M8"/>
<dbReference type="InterPro" id="IPR011010">
    <property type="entry name" value="DNA_brk_join_enz"/>
</dbReference>
<reference evidence="3 4" key="1">
    <citation type="submission" date="2020-08" db="EMBL/GenBank/DDBJ databases">
        <title>Genomic Encyclopedia of Type Strains, Phase IV (KMG-IV): sequencing the most valuable type-strain genomes for metagenomic binning, comparative biology and taxonomic classification.</title>
        <authorList>
            <person name="Goeker M."/>
        </authorList>
    </citation>
    <scope>NUCLEOTIDE SEQUENCE [LARGE SCALE GENOMIC DNA]</scope>
    <source>
        <strain evidence="3 4">DSM 24448</strain>
    </source>
</reference>
<dbReference type="SUPFAM" id="SSF56349">
    <property type="entry name" value="DNA breaking-rejoining enzymes"/>
    <property type="match status" value="1"/>
</dbReference>
<evidence type="ECO:0000256" key="1">
    <source>
        <dbReference type="ARBA" id="ARBA00023172"/>
    </source>
</evidence>
<dbReference type="Gene3D" id="1.10.443.10">
    <property type="entry name" value="Intergrase catalytic core"/>
    <property type="match status" value="1"/>
</dbReference>
<protein>
    <submittedName>
        <fullName evidence="3">Integrase</fullName>
    </submittedName>
</protein>
<dbReference type="RefSeq" id="WP_164462034.1">
    <property type="nucleotide sequence ID" value="NZ_JACIJB010000008.1"/>
</dbReference>
<dbReference type="InterPro" id="IPR013762">
    <property type="entry name" value="Integrase-like_cat_sf"/>
</dbReference>
<sequence length="538" mass="59640">MGAAKGLKVEHGSYVVRMIVPADVRTLFGKAEFRHNLKTSNPVTAETEAARIRSEWKAMIAEARDGASPEKIKLLVDAWKCRQPRMESNVSRRGAVLSRYGLDDVTANGGDDHADAISSLMRLMHHAVRGQADPAFFVSALREAGLPDTAEGRKQLGRAILEIEHARMLKGQAAALAERTRAFEAKAFGGSTEPKKLAGVKISELHNHWRKHRPKAPKEAAKEDQYVKRLTEFMGGDVDIALISKVKAGDFWLALQLLPARRTSAKLAKLDFNALIATGEPPIGDAALFQWQLFLKALFKHAEKFGMNEGNPFSVVEHKLDKSELQGSAYTPEEIEQAFKLPLFTGHDGSHFRHKVGCIVTKDWKYWLPIASLWSGTRLNEWASAKAAHIKQIDGGWFLDLRDRSLAMGDPTRVKNKGSRRLVPIHQKLIELGLLDYAQRHPEGWLFPELHASEKRTASTIASNWLGQNRKLSGITLNVHELRHTFKQAARSSGMSEEISDLITGHTSGGMGRKYGAGVDPKVLTSAVARIDFPTFPL</sequence>
<evidence type="ECO:0000313" key="4">
    <source>
        <dbReference type="Proteomes" id="UP000548978"/>
    </source>
</evidence>
<dbReference type="InterPro" id="IPR046668">
    <property type="entry name" value="DUF6538"/>
</dbReference>
<dbReference type="EMBL" id="JACIJB010000008">
    <property type="protein sequence ID" value="MBB5661146.1"/>
    <property type="molecule type" value="Genomic_DNA"/>
</dbReference>
<dbReference type="GO" id="GO:0006310">
    <property type="term" value="P:DNA recombination"/>
    <property type="evidence" value="ECO:0007669"/>
    <property type="project" value="UniProtKB-KW"/>
</dbReference>
<dbReference type="CDD" id="cd01184">
    <property type="entry name" value="INT_C_like_1"/>
    <property type="match status" value="1"/>
</dbReference>
<dbReference type="Pfam" id="PF20172">
    <property type="entry name" value="DUF6538"/>
    <property type="match status" value="1"/>
</dbReference>
<dbReference type="GO" id="GO:0003677">
    <property type="term" value="F:DNA binding"/>
    <property type="evidence" value="ECO:0007669"/>
    <property type="project" value="InterPro"/>
</dbReference>
<feature type="domain" description="DUF6538" evidence="2">
    <location>
        <begin position="9"/>
        <end position="64"/>
    </location>
</feature>
<keyword evidence="4" id="KW-1185">Reference proteome</keyword>
<accession>A0A7W9E7M8</accession>